<dbReference type="AlphaFoldDB" id="A0A5E7UWU7"/>
<name>A0A5E7UWU7_PSEFL</name>
<accession>A0A5E7UWU7</accession>
<dbReference type="EMBL" id="CABVJG010000011">
    <property type="protein sequence ID" value="VVQ13938.1"/>
    <property type="molecule type" value="Genomic_DNA"/>
</dbReference>
<dbReference type="RefSeq" id="WP_150794459.1">
    <property type="nucleotide sequence ID" value="NZ_CABVJG010000011.1"/>
</dbReference>
<gene>
    <name evidence="1" type="ORF">PS925_03838</name>
</gene>
<dbReference type="Proteomes" id="UP000412311">
    <property type="component" value="Unassembled WGS sequence"/>
</dbReference>
<organism evidence="1 2">
    <name type="scientific">Pseudomonas fluorescens</name>
    <dbReference type="NCBI Taxonomy" id="294"/>
    <lineage>
        <taxon>Bacteria</taxon>
        <taxon>Pseudomonadati</taxon>
        <taxon>Pseudomonadota</taxon>
        <taxon>Gammaproteobacteria</taxon>
        <taxon>Pseudomonadales</taxon>
        <taxon>Pseudomonadaceae</taxon>
        <taxon>Pseudomonas</taxon>
    </lineage>
</organism>
<proteinExistence type="predicted"/>
<evidence type="ECO:0000313" key="1">
    <source>
        <dbReference type="EMBL" id="VVQ13938.1"/>
    </source>
</evidence>
<sequence length="215" mass="24088">MINQIANDEKCFQICAGTLEEEGIKIAFGTSITDADGNINEEKVAILKPDHFYNTRDFATPPKSVDGVVVIDHNSDIHLYVAELKSSCRLQNICKKDIQEKFSTIFENFFSADFKHIFLDIDYSLKAMSLWLICDPTNIRSSLDNPTQLAKKMKAASTLRGMLADYAASLKPYTFKGITTPIQLLISPPTIEQDHFTDFLTNAEENLQESSINPA</sequence>
<evidence type="ECO:0000313" key="2">
    <source>
        <dbReference type="Proteomes" id="UP000412311"/>
    </source>
</evidence>
<reference evidence="1 2" key="1">
    <citation type="submission" date="2019-09" db="EMBL/GenBank/DDBJ databases">
        <authorList>
            <person name="Chandra G."/>
            <person name="Truman W A."/>
        </authorList>
    </citation>
    <scope>NUCLEOTIDE SEQUENCE [LARGE SCALE GENOMIC DNA]</scope>
    <source>
        <strain evidence="1">PS925</strain>
    </source>
</reference>
<protein>
    <submittedName>
        <fullName evidence="1">Uncharacterized protein</fullName>
    </submittedName>
</protein>